<keyword evidence="4 7" id="KW-0378">Hydrolase</keyword>
<gene>
    <name evidence="7" type="primary">mtnN</name>
    <name evidence="7" type="ORF">DYBT9275_01945</name>
</gene>
<evidence type="ECO:0000256" key="5">
    <source>
        <dbReference type="ARBA" id="ARBA00023167"/>
    </source>
</evidence>
<evidence type="ECO:0000256" key="3">
    <source>
        <dbReference type="ARBA" id="ARBA00022605"/>
    </source>
</evidence>
<dbReference type="Proteomes" id="UP000680038">
    <property type="component" value="Unassembled WGS sequence"/>
</dbReference>
<dbReference type="EMBL" id="CAJRAF010000002">
    <property type="protein sequence ID" value="CAG4998174.1"/>
    <property type="molecule type" value="Genomic_DNA"/>
</dbReference>
<evidence type="ECO:0000256" key="2">
    <source>
        <dbReference type="ARBA" id="ARBA00011974"/>
    </source>
</evidence>
<dbReference type="Gene3D" id="3.40.50.1580">
    <property type="entry name" value="Nucleoside phosphorylase domain"/>
    <property type="match status" value="1"/>
</dbReference>
<keyword evidence="8" id="KW-1185">Reference proteome</keyword>
<evidence type="ECO:0000313" key="7">
    <source>
        <dbReference type="EMBL" id="CAG4998174.1"/>
    </source>
</evidence>
<keyword evidence="5" id="KW-0486">Methionine biosynthesis</keyword>
<dbReference type="InterPro" id="IPR035994">
    <property type="entry name" value="Nucleoside_phosphorylase_sf"/>
</dbReference>
<proteinExistence type="predicted"/>
<dbReference type="CDD" id="cd09008">
    <property type="entry name" value="MTAN"/>
    <property type="match status" value="1"/>
</dbReference>
<dbReference type="GO" id="GO:0008930">
    <property type="term" value="F:methylthioadenosine nucleosidase activity"/>
    <property type="evidence" value="ECO:0007669"/>
    <property type="project" value="InterPro"/>
</dbReference>
<dbReference type="GO" id="GO:0019284">
    <property type="term" value="P:L-methionine salvage from S-adenosylmethionine"/>
    <property type="evidence" value="ECO:0007669"/>
    <property type="project" value="TreeGrafter"/>
</dbReference>
<name>A0A916JB68_9BACT</name>
<protein>
    <recommendedName>
        <fullName evidence="2">adenosylhomocysteine nucleosidase</fullName>
        <ecNumber evidence="2">3.2.2.9</ecNumber>
    </recommendedName>
</protein>
<dbReference type="GO" id="GO:0005829">
    <property type="term" value="C:cytosol"/>
    <property type="evidence" value="ECO:0007669"/>
    <property type="project" value="TreeGrafter"/>
</dbReference>
<dbReference type="NCBIfam" id="TIGR01704">
    <property type="entry name" value="MTA_SAH-Nsdase"/>
    <property type="match status" value="1"/>
</dbReference>
<dbReference type="PANTHER" id="PTHR46832:SF1">
    <property type="entry name" value="5'-METHYLTHIOADENOSINE_S-ADENOSYLHOMOCYSTEINE NUCLEOSIDASE"/>
    <property type="match status" value="1"/>
</dbReference>
<comment type="caution">
    <text evidence="7">The sequence shown here is derived from an EMBL/GenBank/DDBJ whole genome shotgun (WGS) entry which is preliminary data.</text>
</comment>
<comment type="pathway">
    <text evidence="1">Amino-acid biosynthesis; L-methionine biosynthesis via salvage pathway; S-methyl-5-thio-alpha-D-ribose 1-phosphate from S-methyl-5'-thioadenosine (hydrolase route): step 1/2.</text>
</comment>
<dbReference type="GO" id="GO:0019509">
    <property type="term" value="P:L-methionine salvage from methylthioadenosine"/>
    <property type="evidence" value="ECO:0007669"/>
    <property type="project" value="InterPro"/>
</dbReference>
<evidence type="ECO:0000259" key="6">
    <source>
        <dbReference type="Pfam" id="PF01048"/>
    </source>
</evidence>
<keyword evidence="3" id="KW-0028">Amino-acid biosynthesis</keyword>
<dbReference type="EC" id="3.2.2.9" evidence="2"/>
<dbReference type="SUPFAM" id="SSF53167">
    <property type="entry name" value="Purine and uridine phosphorylases"/>
    <property type="match status" value="1"/>
</dbReference>
<accession>A0A916JB68</accession>
<dbReference type="InterPro" id="IPR000845">
    <property type="entry name" value="Nucleoside_phosphorylase_d"/>
</dbReference>
<dbReference type="InterPro" id="IPR010049">
    <property type="entry name" value="MTA_SAH_Nsdase"/>
</dbReference>
<evidence type="ECO:0000313" key="8">
    <source>
        <dbReference type="Proteomes" id="UP000680038"/>
    </source>
</evidence>
<feature type="domain" description="Nucleoside phosphorylase" evidence="6">
    <location>
        <begin position="3"/>
        <end position="232"/>
    </location>
</feature>
<dbReference type="GO" id="GO:0009164">
    <property type="term" value="P:nucleoside catabolic process"/>
    <property type="evidence" value="ECO:0007669"/>
    <property type="project" value="InterPro"/>
</dbReference>
<sequence length="247" mass="27672">MSAMQEEILGLEMLMDDLEEVTLGMRTYFSGRISGIRTILVFSRWGKVAAATTVTTLILKFGITDLIFTGVAGGISPDLRIGDIVLGTRFIQHDMDARPIIAQYELPLHGLTYLEAPAYKIEEGISAIRSLLETRQLHEAISQDELHHFGIEHPRLFMGDIASGDKFFSTEYDKQSLSRNLPAILCVEMEGAAVAQVCYEHLIPYTILRTISDTADENSVSDFPAFIKNVSSKYSLEIIKNFYRLML</sequence>
<reference evidence="7" key="1">
    <citation type="submission" date="2021-04" db="EMBL/GenBank/DDBJ databases">
        <authorList>
            <person name="Rodrigo-Torres L."/>
            <person name="Arahal R. D."/>
            <person name="Lucena T."/>
        </authorList>
    </citation>
    <scope>NUCLEOTIDE SEQUENCE</scope>
    <source>
        <strain evidence="7">CECT 9275</strain>
    </source>
</reference>
<dbReference type="PANTHER" id="PTHR46832">
    <property type="entry name" value="5'-METHYLTHIOADENOSINE/S-ADENOSYLHOMOCYSTEINE NUCLEOSIDASE"/>
    <property type="match status" value="1"/>
</dbReference>
<organism evidence="7 8">
    <name type="scientific">Dyadobacter helix</name>
    <dbReference type="NCBI Taxonomy" id="2822344"/>
    <lineage>
        <taxon>Bacteria</taxon>
        <taxon>Pseudomonadati</taxon>
        <taxon>Bacteroidota</taxon>
        <taxon>Cytophagia</taxon>
        <taxon>Cytophagales</taxon>
        <taxon>Spirosomataceae</taxon>
        <taxon>Dyadobacter</taxon>
    </lineage>
</organism>
<dbReference type="NCBIfam" id="NF004079">
    <property type="entry name" value="PRK05584.1"/>
    <property type="match status" value="1"/>
</dbReference>
<keyword evidence="7" id="KW-0326">Glycosidase</keyword>
<evidence type="ECO:0000256" key="1">
    <source>
        <dbReference type="ARBA" id="ARBA00004945"/>
    </source>
</evidence>
<dbReference type="AlphaFoldDB" id="A0A916JB68"/>
<dbReference type="GO" id="GO:0008782">
    <property type="term" value="F:adenosylhomocysteine nucleosidase activity"/>
    <property type="evidence" value="ECO:0007669"/>
    <property type="project" value="UniProtKB-EC"/>
</dbReference>
<evidence type="ECO:0000256" key="4">
    <source>
        <dbReference type="ARBA" id="ARBA00022801"/>
    </source>
</evidence>
<dbReference type="Pfam" id="PF01048">
    <property type="entry name" value="PNP_UDP_1"/>
    <property type="match status" value="1"/>
</dbReference>